<feature type="compositionally biased region" description="Low complexity" evidence="1">
    <location>
        <begin position="424"/>
        <end position="463"/>
    </location>
</feature>
<evidence type="ECO:0000256" key="1">
    <source>
        <dbReference type="SAM" id="MobiDB-lite"/>
    </source>
</evidence>
<feature type="compositionally biased region" description="Low complexity" evidence="1">
    <location>
        <begin position="27"/>
        <end position="47"/>
    </location>
</feature>
<organism evidence="2 3">
    <name type="scientific">Lentinula raphanica</name>
    <dbReference type="NCBI Taxonomy" id="153919"/>
    <lineage>
        <taxon>Eukaryota</taxon>
        <taxon>Fungi</taxon>
        <taxon>Dikarya</taxon>
        <taxon>Basidiomycota</taxon>
        <taxon>Agaricomycotina</taxon>
        <taxon>Agaricomycetes</taxon>
        <taxon>Agaricomycetidae</taxon>
        <taxon>Agaricales</taxon>
        <taxon>Marasmiineae</taxon>
        <taxon>Omphalotaceae</taxon>
        <taxon>Lentinula</taxon>
    </lineage>
</organism>
<feature type="compositionally biased region" description="Low complexity" evidence="1">
    <location>
        <begin position="374"/>
        <end position="411"/>
    </location>
</feature>
<keyword evidence="3" id="KW-1185">Reference proteome</keyword>
<feature type="compositionally biased region" description="Polar residues" evidence="1">
    <location>
        <begin position="213"/>
        <end position="236"/>
    </location>
</feature>
<feature type="compositionally biased region" description="Low complexity" evidence="1">
    <location>
        <begin position="198"/>
        <end position="212"/>
    </location>
</feature>
<feature type="region of interest" description="Disordered" evidence="1">
    <location>
        <begin position="106"/>
        <end position="141"/>
    </location>
</feature>
<comment type="caution">
    <text evidence="2">The sequence shown here is derived from an EMBL/GenBank/DDBJ whole genome shotgun (WGS) entry which is preliminary data.</text>
</comment>
<feature type="compositionally biased region" description="Low complexity" evidence="1">
    <location>
        <begin position="306"/>
        <end position="317"/>
    </location>
</feature>
<feature type="compositionally biased region" description="Acidic residues" evidence="1">
    <location>
        <begin position="282"/>
        <end position="293"/>
    </location>
</feature>
<dbReference type="AlphaFoldDB" id="A0AA38PLP6"/>
<protein>
    <submittedName>
        <fullName evidence="2">Uncharacterized protein</fullName>
    </submittedName>
</protein>
<dbReference type="EMBL" id="MU805943">
    <property type="protein sequence ID" value="KAJ3845021.1"/>
    <property type="molecule type" value="Genomic_DNA"/>
</dbReference>
<feature type="compositionally biased region" description="Basic and acidic residues" evidence="1">
    <location>
        <begin position="474"/>
        <end position="494"/>
    </location>
</feature>
<name>A0AA38PLP6_9AGAR</name>
<evidence type="ECO:0000313" key="2">
    <source>
        <dbReference type="EMBL" id="KAJ3845021.1"/>
    </source>
</evidence>
<feature type="region of interest" description="Disordered" evidence="1">
    <location>
        <begin position="373"/>
        <end position="494"/>
    </location>
</feature>
<feature type="compositionally biased region" description="Basic and acidic residues" evidence="1">
    <location>
        <begin position="294"/>
        <end position="304"/>
    </location>
</feature>
<proteinExistence type="predicted"/>
<sequence>MSLVAEETGVSARMSPRTPPTDIRHVTSLSALSPTSTTSSSGPGALSVSPASVLSPRGNRMSQYHLGGSISPSSIPSSPTSVHSSSSAIFERDIEPLPSSVMSGIGSPTHIQQQPQLQQPSISVSTHPPHPTHPTNPHHIARGHTTESLEQNVPSVLDSAAEILANIQVAVPTSPASSTGVGDVLIVEAPAPMHHARTGGTSAGSVAGTRSGWTSPTRSVRSVGSLTQSRSPSPLASQAGGQGSLLLSVSPHPTIDTQQKASAMESISMETPTSAYFSVKDNEEDNDDEEERTEEGHSHARRDTYSPISPHSHSSLSTKRLSFLSYTDLLTSTPTSTLPLSSLTTAANAGVEPPHITALGGVIGELGYTPDQYPSSHATSHSHTTSTTSAAYAPSSSSSPPSSPLSIPTTSEAAAMNASQRTVATVTASPPLSTTTSPRSNRNSIISRSPRTNASSSNSNRTSHVFLDDLVGGEWEREGFGSGLEERLERVVGG</sequence>
<feature type="region of interest" description="Disordered" evidence="1">
    <location>
        <begin position="195"/>
        <end position="317"/>
    </location>
</feature>
<evidence type="ECO:0000313" key="3">
    <source>
        <dbReference type="Proteomes" id="UP001163846"/>
    </source>
</evidence>
<dbReference type="Proteomes" id="UP001163846">
    <property type="component" value="Unassembled WGS sequence"/>
</dbReference>
<feature type="compositionally biased region" description="Low complexity" evidence="1">
    <location>
        <begin position="69"/>
        <end position="85"/>
    </location>
</feature>
<feature type="region of interest" description="Disordered" evidence="1">
    <location>
        <begin position="1"/>
        <end position="85"/>
    </location>
</feature>
<reference evidence="2" key="1">
    <citation type="submission" date="2022-08" db="EMBL/GenBank/DDBJ databases">
        <authorList>
            <consortium name="DOE Joint Genome Institute"/>
            <person name="Min B."/>
            <person name="Riley R."/>
            <person name="Sierra-Patev S."/>
            <person name="Naranjo-Ortiz M."/>
            <person name="Looney B."/>
            <person name="Konkel Z."/>
            <person name="Slot J.C."/>
            <person name="Sakamoto Y."/>
            <person name="Steenwyk J.L."/>
            <person name="Rokas A."/>
            <person name="Carro J."/>
            <person name="Camarero S."/>
            <person name="Ferreira P."/>
            <person name="Molpeceres G."/>
            <person name="Ruiz-Duenas F.J."/>
            <person name="Serrano A."/>
            <person name="Henrissat B."/>
            <person name="Drula E."/>
            <person name="Hughes K.W."/>
            <person name="Mata J.L."/>
            <person name="Ishikawa N.K."/>
            <person name="Vargas-Isla R."/>
            <person name="Ushijima S."/>
            <person name="Smith C.A."/>
            <person name="Ahrendt S."/>
            <person name="Andreopoulos W."/>
            <person name="He G."/>
            <person name="Labutti K."/>
            <person name="Lipzen A."/>
            <person name="Ng V."/>
            <person name="Sandor L."/>
            <person name="Barry K."/>
            <person name="Martinez A.T."/>
            <person name="Xiao Y."/>
            <person name="Gibbons J.G."/>
            <person name="Terashima K."/>
            <person name="Hibbett D.S."/>
            <person name="Grigoriev I.V."/>
        </authorList>
    </citation>
    <scope>NUCLEOTIDE SEQUENCE</scope>
    <source>
        <strain evidence="2">TFB9207</strain>
    </source>
</reference>
<accession>A0AA38PLP6</accession>
<gene>
    <name evidence="2" type="ORF">F5878DRAFT_600579</name>
</gene>